<keyword evidence="1" id="KW-0472">Membrane</keyword>
<accession>A0A5P6VR74</accession>
<organism evidence="2 3">
    <name type="scientific">Pseudobutyrivibrio xylanivorans</name>
    <dbReference type="NCBI Taxonomy" id="185007"/>
    <lineage>
        <taxon>Bacteria</taxon>
        <taxon>Bacillati</taxon>
        <taxon>Bacillota</taxon>
        <taxon>Clostridia</taxon>
        <taxon>Lachnospirales</taxon>
        <taxon>Lachnospiraceae</taxon>
        <taxon>Pseudobutyrivibrio</taxon>
    </lineage>
</organism>
<evidence type="ECO:0000313" key="2">
    <source>
        <dbReference type="EMBL" id="QFJ54858.1"/>
    </source>
</evidence>
<feature type="transmembrane region" description="Helical" evidence="1">
    <location>
        <begin position="6"/>
        <end position="27"/>
    </location>
</feature>
<sequence>MLNLIILVVFSAVTLFFVYFIAVNASYAKRSAKLEDSHCLVRAVGAIIMSVAVIVALWVEAGFVHFFG</sequence>
<dbReference type="EMBL" id="CP043028">
    <property type="protein sequence ID" value="QFJ54858.1"/>
    <property type="molecule type" value="Genomic_DNA"/>
</dbReference>
<dbReference type="OrthoDB" id="2056784at2"/>
<dbReference type="Proteomes" id="UP000327030">
    <property type="component" value="Chromosome 1"/>
</dbReference>
<proteinExistence type="predicted"/>
<evidence type="ECO:0000256" key="1">
    <source>
        <dbReference type="SAM" id="Phobius"/>
    </source>
</evidence>
<keyword evidence="1" id="KW-0812">Transmembrane</keyword>
<dbReference type="RefSeq" id="WP_151623317.1">
    <property type="nucleotide sequence ID" value="NZ_CP043028.1"/>
</dbReference>
<dbReference type="KEGG" id="pxv:FXF36_08320"/>
<dbReference type="AlphaFoldDB" id="A0A5P6VR74"/>
<keyword evidence="1" id="KW-1133">Transmembrane helix</keyword>
<feature type="transmembrane region" description="Helical" evidence="1">
    <location>
        <begin position="39"/>
        <end position="59"/>
    </location>
</feature>
<evidence type="ECO:0000313" key="3">
    <source>
        <dbReference type="Proteomes" id="UP000327030"/>
    </source>
</evidence>
<name>A0A5P6VR74_PSEXY</name>
<reference evidence="3" key="1">
    <citation type="submission" date="2019-08" db="EMBL/GenBank/DDBJ databases">
        <title>Complete Genome Sequence of the Polysaccharide-Degrading Rumen Bacterium Pseudobutyrivibrio xylanivorans MA3014.</title>
        <authorList>
            <person name="Palevich N."/>
            <person name="Maclean P.H."/>
            <person name="Kelly W.J."/>
            <person name="Leahy S.C."/>
            <person name="Rakonjac J."/>
            <person name="Attwood G.T."/>
        </authorList>
    </citation>
    <scope>NUCLEOTIDE SEQUENCE [LARGE SCALE GENOMIC DNA]</scope>
    <source>
        <strain evidence="3">MA3014</strain>
    </source>
</reference>
<gene>
    <name evidence="2" type="ORF">FXF36_08320</name>
</gene>
<protein>
    <submittedName>
        <fullName evidence="2">Uncharacterized protein</fullName>
    </submittedName>
</protein>